<dbReference type="GO" id="GO:1902201">
    <property type="term" value="P:negative regulation of bacterial-type flagellum-dependent cell motility"/>
    <property type="evidence" value="ECO:0007669"/>
    <property type="project" value="TreeGrafter"/>
</dbReference>
<evidence type="ECO:0000256" key="3">
    <source>
        <dbReference type="ARBA" id="ARBA00034247"/>
    </source>
</evidence>
<dbReference type="Pfam" id="PF05230">
    <property type="entry name" value="MASE2"/>
    <property type="match status" value="1"/>
</dbReference>
<dbReference type="InterPro" id="IPR043128">
    <property type="entry name" value="Rev_trsase/Diguanyl_cyclase"/>
</dbReference>
<evidence type="ECO:0000256" key="2">
    <source>
        <dbReference type="ARBA" id="ARBA00012528"/>
    </source>
</evidence>
<dbReference type="EMBL" id="JACHHP010000005">
    <property type="protein sequence ID" value="MBB5209213.1"/>
    <property type="molecule type" value="Genomic_DNA"/>
</dbReference>
<evidence type="ECO:0000313" key="7">
    <source>
        <dbReference type="Proteomes" id="UP000521199"/>
    </source>
</evidence>
<feature type="transmembrane region" description="Helical" evidence="4">
    <location>
        <begin position="98"/>
        <end position="121"/>
    </location>
</feature>
<dbReference type="PANTHER" id="PTHR45138:SF9">
    <property type="entry name" value="DIGUANYLATE CYCLASE DGCM-RELATED"/>
    <property type="match status" value="1"/>
</dbReference>
<dbReference type="GO" id="GO:0005886">
    <property type="term" value="C:plasma membrane"/>
    <property type="evidence" value="ECO:0007669"/>
    <property type="project" value="TreeGrafter"/>
</dbReference>
<dbReference type="InterPro" id="IPR029787">
    <property type="entry name" value="Nucleotide_cyclase"/>
</dbReference>
<evidence type="ECO:0000256" key="4">
    <source>
        <dbReference type="SAM" id="Phobius"/>
    </source>
</evidence>
<dbReference type="InterPro" id="IPR007894">
    <property type="entry name" value="MASE2"/>
</dbReference>
<dbReference type="InterPro" id="IPR000160">
    <property type="entry name" value="GGDEF_dom"/>
</dbReference>
<dbReference type="Gene3D" id="3.30.70.270">
    <property type="match status" value="1"/>
</dbReference>
<keyword evidence="6" id="KW-0808">Transferase</keyword>
<dbReference type="InterPro" id="IPR050469">
    <property type="entry name" value="Diguanylate_Cyclase"/>
</dbReference>
<feature type="transmembrane region" description="Helical" evidence="4">
    <location>
        <begin position="33"/>
        <end position="51"/>
    </location>
</feature>
<protein>
    <recommendedName>
        <fullName evidence="2">diguanylate cyclase</fullName>
        <ecNumber evidence="2">2.7.7.65</ecNumber>
    </recommendedName>
</protein>
<organism evidence="6 7">
    <name type="scientific">Chiayiivirga flava</name>
    <dbReference type="NCBI Taxonomy" id="659595"/>
    <lineage>
        <taxon>Bacteria</taxon>
        <taxon>Pseudomonadati</taxon>
        <taxon>Pseudomonadota</taxon>
        <taxon>Gammaproteobacteria</taxon>
        <taxon>Lysobacterales</taxon>
        <taxon>Lysobacteraceae</taxon>
        <taxon>Chiayiivirga</taxon>
    </lineage>
</organism>
<comment type="caution">
    <text evidence="6">The sequence shown here is derived from an EMBL/GenBank/DDBJ whole genome shotgun (WGS) entry which is preliminary data.</text>
</comment>
<accession>A0A7W8G1T4</accession>
<comment type="cofactor">
    <cofactor evidence="1">
        <name>Mg(2+)</name>
        <dbReference type="ChEBI" id="CHEBI:18420"/>
    </cofactor>
</comment>
<dbReference type="CDD" id="cd01949">
    <property type="entry name" value="GGDEF"/>
    <property type="match status" value="1"/>
</dbReference>
<dbReference type="SMART" id="SM00267">
    <property type="entry name" value="GGDEF"/>
    <property type="match status" value="1"/>
</dbReference>
<sequence>MSSPAPDAAPDGPARVDAPRRALPWQGLPRTVYLFRVLGMGLGLLPVSFVLRDLHAGWMPWAWSLFACLLWPHLAFALARASRDPFRAERRNLYLDSIFAASLVPLMQFNLLPSVLLLVVATADKISTGIRGLWLRTLPAMAVALLVAGACTGFAWQPHTSMAVMLASLPILVIHTLAVALNGYRLIRKVQKQNQRLDDLNRIDALTGLQSRAHWQQQAEAALHRSQQRTGASTLLLVDVDRFKDINDHHGHAVGDDVLRAIADVVRRVAPAGSDAGRLGGDEYVVVLPTSLSLAESTAEAIRAGVEGLRFPRLPSLRCSVSLGLAEPPAAGLTLREWLEAADRALYRAKAAGRNCTASRDAVRTPQR</sequence>
<dbReference type="SUPFAM" id="SSF55073">
    <property type="entry name" value="Nucleotide cyclase"/>
    <property type="match status" value="1"/>
</dbReference>
<dbReference type="FunFam" id="3.30.70.270:FF:000001">
    <property type="entry name" value="Diguanylate cyclase domain protein"/>
    <property type="match status" value="1"/>
</dbReference>
<keyword evidence="4" id="KW-0472">Membrane</keyword>
<keyword evidence="6" id="KW-0548">Nucleotidyltransferase</keyword>
<name>A0A7W8G1T4_9GAMM</name>
<reference evidence="6 7" key="1">
    <citation type="submission" date="2020-08" db="EMBL/GenBank/DDBJ databases">
        <title>Genomic Encyclopedia of Type Strains, Phase IV (KMG-IV): sequencing the most valuable type-strain genomes for metagenomic binning, comparative biology and taxonomic classification.</title>
        <authorList>
            <person name="Goeker M."/>
        </authorList>
    </citation>
    <scope>NUCLEOTIDE SEQUENCE [LARGE SCALE GENOMIC DNA]</scope>
    <source>
        <strain evidence="6 7">DSM 24163</strain>
    </source>
</reference>
<dbReference type="EC" id="2.7.7.65" evidence="2"/>
<keyword evidence="7" id="KW-1185">Reference proteome</keyword>
<dbReference type="NCBIfam" id="TIGR00254">
    <property type="entry name" value="GGDEF"/>
    <property type="match status" value="1"/>
</dbReference>
<keyword evidence="4" id="KW-0812">Transmembrane</keyword>
<comment type="catalytic activity">
    <reaction evidence="3">
        <text>2 GTP = 3',3'-c-di-GMP + 2 diphosphate</text>
        <dbReference type="Rhea" id="RHEA:24898"/>
        <dbReference type="ChEBI" id="CHEBI:33019"/>
        <dbReference type="ChEBI" id="CHEBI:37565"/>
        <dbReference type="ChEBI" id="CHEBI:58805"/>
        <dbReference type="EC" id="2.7.7.65"/>
    </reaction>
</comment>
<dbReference type="Proteomes" id="UP000521199">
    <property type="component" value="Unassembled WGS sequence"/>
</dbReference>
<feature type="transmembrane region" description="Helical" evidence="4">
    <location>
        <begin position="162"/>
        <end position="187"/>
    </location>
</feature>
<evidence type="ECO:0000313" key="6">
    <source>
        <dbReference type="EMBL" id="MBB5209213.1"/>
    </source>
</evidence>
<gene>
    <name evidence="6" type="ORF">HNQ52_002776</name>
</gene>
<feature type="transmembrane region" description="Helical" evidence="4">
    <location>
        <begin position="133"/>
        <end position="156"/>
    </location>
</feature>
<feature type="domain" description="GGDEF" evidence="5">
    <location>
        <begin position="231"/>
        <end position="362"/>
    </location>
</feature>
<dbReference type="AlphaFoldDB" id="A0A7W8G1T4"/>
<proteinExistence type="predicted"/>
<dbReference type="RefSeq" id="WP_183961755.1">
    <property type="nucleotide sequence ID" value="NZ_JACHHP010000005.1"/>
</dbReference>
<dbReference type="PROSITE" id="PS50887">
    <property type="entry name" value="GGDEF"/>
    <property type="match status" value="1"/>
</dbReference>
<dbReference type="PANTHER" id="PTHR45138">
    <property type="entry name" value="REGULATORY COMPONENTS OF SENSORY TRANSDUCTION SYSTEM"/>
    <property type="match status" value="1"/>
</dbReference>
<evidence type="ECO:0000259" key="5">
    <source>
        <dbReference type="PROSITE" id="PS50887"/>
    </source>
</evidence>
<feature type="transmembrane region" description="Helical" evidence="4">
    <location>
        <begin position="58"/>
        <end position="78"/>
    </location>
</feature>
<dbReference type="GO" id="GO:0043709">
    <property type="term" value="P:cell adhesion involved in single-species biofilm formation"/>
    <property type="evidence" value="ECO:0007669"/>
    <property type="project" value="TreeGrafter"/>
</dbReference>
<dbReference type="GO" id="GO:0052621">
    <property type="term" value="F:diguanylate cyclase activity"/>
    <property type="evidence" value="ECO:0007669"/>
    <property type="project" value="UniProtKB-EC"/>
</dbReference>
<evidence type="ECO:0000256" key="1">
    <source>
        <dbReference type="ARBA" id="ARBA00001946"/>
    </source>
</evidence>
<keyword evidence="4" id="KW-1133">Transmembrane helix</keyword>
<dbReference type="Pfam" id="PF00990">
    <property type="entry name" value="GGDEF"/>
    <property type="match status" value="1"/>
</dbReference>